<comment type="caution">
    <text evidence="3">The sequence shown here is derived from an EMBL/GenBank/DDBJ whole genome shotgun (WGS) entry which is preliminary data.</text>
</comment>
<dbReference type="Gene3D" id="1.25.40.10">
    <property type="entry name" value="Tetratricopeptide repeat domain"/>
    <property type="match status" value="3"/>
</dbReference>
<dbReference type="InterPro" id="IPR011990">
    <property type="entry name" value="TPR-like_helical_dom_sf"/>
</dbReference>
<organism evidence="3 4">
    <name type="scientific">Acer yangbiense</name>
    <dbReference type="NCBI Taxonomy" id="1000413"/>
    <lineage>
        <taxon>Eukaryota</taxon>
        <taxon>Viridiplantae</taxon>
        <taxon>Streptophyta</taxon>
        <taxon>Embryophyta</taxon>
        <taxon>Tracheophyta</taxon>
        <taxon>Spermatophyta</taxon>
        <taxon>Magnoliopsida</taxon>
        <taxon>eudicotyledons</taxon>
        <taxon>Gunneridae</taxon>
        <taxon>Pentapetalae</taxon>
        <taxon>rosids</taxon>
        <taxon>malvids</taxon>
        <taxon>Sapindales</taxon>
        <taxon>Sapindaceae</taxon>
        <taxon>Hippocastanoideae</taxon>
        <taxon>Acereae</taxon>
        <taxon>Acer</taxon>
    </lineage>
</organism>
<evidence type="ECO:0008006" key="5">
    <source>
        <dbReference type="Google" id="ProtNLM"/>
    </source>
</evidence>
<sequence>MYACCGDMKSGLKVFDEFPKWNVVGWTSLIAGYINNDCASEAIRVFKDMESLNVEPNEITLVHVLVACARSRDLGTGKLVHSGVRQLCYDPFVSSCSPNLVLATAIFDMNAKCGNLNIARDLFDKMPKRNLVAWNSMIAGYNQYGQAEEALGVFSDMFVSGFDLDKATFLSVISACGTALVDMYAKSGDAESARKVFSDLKTKDTMVWTSMIIGLVMHGHGEEAPSTFKRMQEDAAASPDQITYIGVLCACSHVGLVEEGQRHFTEMTNVHGKS</sequence>
<gene>
    <name evidence="3" type="ORF">EZV62_006849</name>
</gene>
<dbReference type="PANTHER" id="PTHR47926:SF359">
    <property type="entry name" value="PENTACOTRIPEPTIDE-REPEAT REGION OF PRORP DOMAIN-CONTAINING PROTEIN"/>
    <property type="match status" value="1"/>
</dbReference>
<dbReference type="InterPro" id="IPR046960">
    <property type="entry name" value="PPR_At4g14850-like_plant"/>
</dbReference>
<keyword evidence="1" id="KW-0677">Repeat</keyword>
<dbReference type="Pfam" id="PF01535">
    <property type="entry name" value="PPR"/>
    <property type="match status" value="2"/>
</dbReference>
<name>A0A5C7I8U8_9ROSI</name>
<evidence type="ECO:0000313" key="4">
    <source>
        <dbReference type="Proteomes" id="UP000323000"/>
    </source>
</evidence>
<dbReference type="InterPro" id="IPR002885">
    <property type="entry name" value="PPR_rpt"/>
</dbReference>
<protein>
    <recommendedName>
        <fullName evidence="5">Pentatricopeptide repeat-containing protein</fullName>
    </recommendedName>
</protein>
<dbReference type="FunFam" id="1.25.40.10:FF:000031">
    <property type="entry name" value="Pentatricopeptide repeat-containing protein mitochondrial"/>
    <property type="match status" value="1"/>
</dbReference>
<evidence type="ECO:0000256" key="1">
    <source>
        <dbReference type="ARBA" id="ARBA00022737"/>
    </source>
</evidence>
<dbReference type="Proteomes" id="UP000323000">
    <property type="component" value="Chromosome 3"/>
</dbReference>
<dbReference type="PROSITE" id="PS51375">
    <property type="entry name" value="PPR"/>
    <property type="match status" value="2"/>
</dbReference>
<dbReference type="GO" id="GO:0003723">
    <property type="term" value="F:RNA binding"/>
    <property type="evidence" value="ECO:0007669"/>
    <property type="project" value="InterPro"/>
</dbReference>
<proteinExistence type="predicted"/>
<feature type="repeat" description="PPR" evidence="2">
    <location>
        <begin position="22"/>
        <end position="56"/>
    </location>
</feature>
<accession>A0A5C7I8U8</accession>
<dbReference type="NCBIfam" id="TIGR00756">
    <property type="entry name" value="PPR"/>
    <property type="match status" value="3"/>
</dbReference>
<dbReference type="GO" id="GO:0009451">
    <property type="term" value="P:RNA modification"/>
    <property type="evidence" value="ECO:0007669"/>
    <property type="project" value="InterPro"/>
</dbReference>
<evidence type="ECO:0000313" key="3">
    <source>
        <dbReference type="EMBL" id="TXG65574.1"/>
    </source>
</evidence>
<dbReference type="OrthoDB" id="9990610at2759"/>
<dbReference type="EMBL" id="VAHF01000003">
    <property type="protein sequence ID" value="TXG65574.1"/>
    <property type="molecule type" value="Genomic_DNA"/>
</dbReference>
<dbReference type="AlphaFoldDB" id="A0A5C7I8U8"/>
<dbReference type="PANTHER" id="PTHR47926">
    <property type="entry name" value="PENTATRICOPEPTIDE REPEAT-CONTAINING PROTEIN"/>
    <property type="match status" value="1"/>
</dbReference>
<dbReference type="Pfam" id="PF13041">
    <property type="entry name" value="PPR_2"/>
    <property type="match status" value="2"/>
</dbReference>
<feature type="repeat" description="PPR" evidence="2">
    <location>
        <begin position="130"/>
        <end position="164"/>
    </location>
</feature>
<reference evidence="4" key="1">
    <citation type="journal article" date="2019" name="Gigascience">
        <title>De novo genome assembly of the endangered Acer yangbiense, a plant species with extremely small populations endemic to Yunnan Province, China.</title>
        <authorList>
            <person name="Yang J."/>
            <person name="Wariss H.M."/>
            <person name="Tao L."/>
            <person name="Zhang R."/>
            <person name="Yun Q."/>
            <person name="Hollingsworth P."/>
            <person name="Dao Z."/>
            <person name="Luo G."/>
            <person name="Guo H."/>
            <person name="Ma Y."/>
            <person name="Sun W."/>
        </authorList>
    </citation>
    <scope>NUCLEOTIDE SEQUENCE [LARGE SCALE GENOMIC DNA]</scope>
    <source>
        <strain evidence="4">cv. Malutang</strain>
    </source>
</reference>
<keyword evidence="4" id="KW-1185">Reference proteome</keyword>
<evidence type="ECO:0000256" key="2">
    <source>
        <dbReference type="PROSITE-ProRule" id="PRU00708"/>
    </source>
</evidence>